<proteinExistence type="predicted"/>
<evidence type="ECO:0000313" key="2">
    <source>
        <dbReference type="EMBL" id="QGZ93720.1"/>
    </source>
</evidence>
<dbReference type="Proteomes" id="UP000431269">
    <property type="component" value="Chromosome"/>
</dbReference>
<keyword evidence="3" id="KW-1185">Reference proteome</keyword>
<gene>
    <name evidence="2" type="ORF">DSM104635_00532</name>
</gene>
<dbReference type="KEGG" id="tsv:DSM104635_00532"/>
<dbReference type="PANTHER" id="PTHR43559:SF1">
    <property type="entry name" value="HYDROLASE"/>
    <property type="match status" value="1"/>
</dbReference>
<dbReference type="EMBL" id="CP047045">
    <property type="protein sequence ID" value="QGZ93720.1"/>
    <property type="molecule type" value="Genomic_DNA"/>
</dbReference>
<evidence type="ECO:0000259" key="1">
    <source>
        <dbReference type="Pfam" id="PF00857"/>
    </source>
</evidence>
<name>A0A6I6MGG8_9CAUL</name>
<dbReference type="Pfam" id="PF00857">
    <property type="entry name" value="Isochorismatase"/>
    <property type="match status" value="1"/>
</dbReference>
<dbReference type="SUPFAM" id="SSF52499">
    <property type="entry name" value="Isochorismatase-like hydrolases"/>
    <property type="match status" value="1"/>
</dbReference>
<sequence length="205" mass="22641">MRAPTTVWTRDDVALVLIDYQKEMFESVRSEVPDPLIELNVRFLIRLAKVFDIPIVLSTVGVNIGVNGPTRPSILAELPDLKPIDRTSMNAWRDKAFHQAVQKTGKKRLIYAALWTEICLAFPVLESMKDGYEAMFVVDAVGGTSQIAHRTAIDRMIAAGAIANTSLALACELFLDWASPLAEKARPTLTWYLGEVQKLAAAQSA</sequence>
<protein>
    <submittedName>
        <fullName evidence="2">Isochorismatase family protein</fullName>
    </submittedName>
</protein>
<dbReference type="InterPro" id="IPR053152">
    <property type="entry name" value="Hydrolase_YcaC-like"/>
</dbReference>
<dbReference type="InterPro" id="IPR000868">
    <property type="entry name" value="Isochorismatase-like_dom"/>
</dbReference>
<dbReference type="RefSeq" id="WP_158764714.1">
    <property type="nucleotide sequence ID" value="NZ_CP047045.1"/>
</dbReference>
<feature type="domain" description="Isochorismatase-like" evidence="1">
    <location>
        <begin position="14"/>
        <end position="162"/>
    </location>
</feature>
<accession>A0A6I6MGG8</accession>
<dbReference type="PANTHER" id="PTHR43559">
    <property type="entry name" value="HYDROLASE YCAC-RELATED"/>
    <property type="match status" value="1"/>
</dbReference>
<organism evidence="2 3">
    <name type="scientific">Terricaulis silvestris</name>
    <dbReference type="NCBI Taxonomy" id="2686094"/>
    <lineage>
        <taxon>Bacteria</taxon>
        <taxon>Pseudomonadati</taxon>
        <taxon>Pseudomonadota</taxon>
        <taxon>Alphaproteobacteria</taxon>
        <taxon>Caulobacterales</taxon>
        <taxon>Caulobacteraceae</taxon>
        <taxon>Terricaulis</taxon>
    </lineage>
</organism>
<dbReference type="Gene3D" id="3.40.50.850">
    <property type="entry name" value="Isochorismatase-like"/>
    <property type="match status" value="1"/>
</dbReference>
<dbReference type="InterPro" id="IPR036380">
    <property type="entry name" value="Isochorismatase-like_sf"/>
</dbReference>
<reference evidence="3" key="1">
    <citation type="submission" date="2019-12" db="EMBL/GenBank/DDBJ databases">
        <title>Complete genome of Terracaulis silvestris 0127_4.</title>
        <authorList>
            <person name="Vieira S."/>
            <person name="Riedel T."/>
            <person name="Sproer C."/>
            <person name="Pascual J."/>
            <person name="Boedeker C."/>
            <person name="Overmann J."/>
        </authorList>
    </citation>
    <scope>NUCLEOTIDE SEQUENCE [LARGE SCALE GENOMIC DNA]</scope>
    <source>
        <strain evidence="3">0127_4</strain>
    </source>
</reference>
<evidence type="ECO:0000313" key="3">
    <source>
        <dbReference type="Proteomes" id="UP000431269"/>
    </source>
</evidence>
<dbReference type="AlphaFoldDB" id="A0A6I6MGG8"/>